<keyword evidence="11" id="KW-1185">Reference proteome</keyword>
<organism evidence="10 11">
    <name type="scientific">Helcobacillus massiliensis</name>
    <dbReference type="NCBI Taxonomy" id="521392"/>
    <lineage>
        <taxon>Bacteria</taxon>
        <taxon>Bacillati</taxon>
        <taxon>Actinomycetota</taxon>
        <taxon>Actinomycetes</taxon>
        <taxon>Micrococcales</taxon>
        <taxon>Dermabacteraceae</taxon>
        <taxon>Helcobacillus</taxon>
    </lineage>
</organism>
<dbReference type="AlphaFoldDB" id="A0A839QRF5"/>
<feature type="transmembrane region" description="Helical" evidence="9">
    <location>
        <begin position="256"/>
        <end position="279"/>
    </location>
</feature>
<reference evidence="10 11" key="1">
    <citation type="submission" date="2020-08" db="EMBL/GenBank/DDBJ databases">
        <title>Sequencing the genomes of 1000 actinobacteria strains.</title>
        <authorList>
            <person name="Klenk H.-P."/>
        </authorList>
    </citation>
    <scope>NUCLEOTIDE SEQUENCE [LARGE SCALE GENOMIC DNA]</scope>
    <source>
        <strain evidence="10 11">DSM 23040</strain>
    </source>
</reference>
<dbReference type="Proteomes" id="UP000568050">
    <property type="component" value="Unassembled WGS sequence"/>
</dbReference>
<dbReference type="RefSeq" id="WP_239374423.1">
    <property type="nucleotide sequence ID" value="NZ_CBCSFZ010000005.1"/>
</dbReference>
<evidence type="ECO:0000313" key="11">
    <source>
        <dbReference type="Proteomes" id="UP000568050"/>
    </source>
</evidence>
<name>A0A839QRF5_9MICO</name>
<dbReference type="GO" id="GO:0003333">
    <property type="term" value="P:amino acid transmembrane transport"/>
    <property type="evidence" value="ECO:0007669"/>
    <property type="project" value="InterPro"/>
</dbReference>
<dbReference type="InterPro" id="IPR018227">
    <property type="entry name" value="Amino_acid_transport_2"/>
</dbReference>
<evidence type="ECO:0000256" key="1">
    <source>
        <dbReference type="ARBA" id="ARBA00004429"/>
    </source>
</evidence>
<comment type="subcellular location">
    <subcellularLocation>
        <location evidence="1">Cell inner membrane</location>
        <topology evidence="1">Multi-pass membrane protein</topology>
    </subcellularLocation>
</comment>
<gene>
    <name evidence="10" type="ORF">FHX50_000496</name>
</gene>
<feature type="transmembrane region" description="Helical" evidence="9">
    <location>
        <begin position="105"/>
        <end position="129"/>
    </location>
</feature>
<feature type="transmembrane region" description="Helical" evidence="9">
    <location>
        <begin position="58"/>
        <end position="76"/>
    </location>
</feature>
<evidence type="ECO:0000256" key="3">
    <source>
        <dbReference type="ARBA" id="ARBA00022475"/>
    </source>
</evidence>
<keyword evidence="7 9" id="KW-0472">Membrane</keyword>
<feature type="transmembrane region" description="Helical" evidence="9">
    <location>
        <begin position="380"/>
        <end position="398"/>
    </location>
</feature>
<proteinExistence type="predicted"/>
<keyword evidence="2" id="KW-0813">Transport</keyword>
<protein>
    <submittedName>
        <fullName evidence="10">Serine transporter</fullName>
    </submittedName>
</protein>
<dbReference type="Gene3D" id="1.20.1740.10">
    <property type="entry name" value="Amino acid/polyamine transporter I"/>
    <property type="match status" value="1"/>
</dbReference>
<feature type="transmembrane region" description="Helical" evidence="9">
    <location>
        <begin position="299"/>
        <end position="332"/>
    </location>
</feature>
<feature type="transmembrane region" description="Helical" evidence="9">
    <location>
        <begin position="353"/>
        <end position="374"/>
    </location>
</feature>
<evidence type="ECO:0000256" key="5">
    <source>
        <dbReference type="ARBA" id="ARBA00022692"/>
    </source>
</evidence>
<feature type="transmembrane region" description="Helical" evidence="9">
    <location>
        <begin position="410"/>
        <end position="432"/>
    </location>
</feature>
<feature type="transmembrane region" description="Helical" evidence="9">
    <location>
        <begin position="214"/>
        <end position="236"/>
    </location>
</feature>
<feature type="compositionally biased region" description="Polar residues" evidence="8">
    <location>
        <begin position="1"/>
        <end position="12"/>
    </location>
</feature>
<evidence type="ECO:0000313" key="10">
    <source>
        <dbReference type="EMBL" id="MBB3022248.1"/>
    </source>
</evidence>
<feature type="transmembrane region" description="Helical" evidence="9">
    <location>
        <begin position="176"/>
        <end position="194"/>
    </location>
</feature>
<sequence>MSAQSPAEQGGSTAAVIEEPANPPEHPKRFNMSWAISLFGTAVGAGILLLPISAGAGGVWPLLIITIIIGPLAFLAHRALSRFVLSSRVPGSDITMVAEQNYGRVWGMVITIVYFLAILPFVLVYGVAITSTVDSFLVNQLHGPEIPRWLLALVLIGAMMAVMFFGLNLMLKVTSFLVWPLIAALAFFTLYLIPMWDLSAFSARPTVGSLVFSVWLSIPVLVFAFSHTPAISQFSLSMRDAYGDRAEQEASRTLRVANILLVIFTMAFVWSCVLAMGPSKLAEARAQNLTVLSYLANDTGVAIIGIMGPIIAICAITSSFFGHYLGVAEGVVAMIRDSAPRFTERLGEKGVKYLVAAIIFAIVYVTAVVNPQILDLIESMSGPVLAAILFVLPIVGIYTIPGLTKYRRDYLRNGFVLIFGLIAISGVLFTLFTGA</sequence>
<keyword evidence="5 9" id="KW-0812">Transmembrane</keyword>
<accession>A0A839QRF5</accession>
<dbReference type="EMBL" id="JACHWP010000001">
    <property type="protein sequence ID" value="MBB3022248.1"/>
    <property type="molecule type" value="Genomic_DNA"/>
</dbReference>
<keyword evidence="4" id="KW-0997">Cell inner membrane</keyword>
<evidence type="ECO:0000256" key="7">
    <source>
        <dbReference type="ARBA" id="ARBA00023136"/>
    </source>
</evidence>
<feature type="region of interest" description="Disordered" evidence="8">
    <location>
        <begin position="1"/>
        <end position="24"/>
    </location>
</feature>
<keyword evidence="3" id="KW-1003">Cell membrane</keyword>
<keyword evidence="6 9" id="KW-1133">Transmembrane helix</keyword>
<dbReference type="GO" id="GO:0005886">
    <property type="term" value="C:plasma membrane"/>
    <property type="evidence" value="ECO:0007669"/>
    <property type="project" value="UniProtKB-SubCell"/>
</dbReference>
<feature type="transmembrane region" description="Helical" evidence="9">
    <location>
        <begin position="34"/>
        <end position="52"/>
    </location>
</feature>
<evidence type="ECO:0000256" key="8">
    <source>
        <dbReference type="SAM" id="MobiDB-lite"/>
    </source>
</evidence>
<evidence type="ECO:0000256" key="4">
    <source>
        <dbReference type="ARBA" id="ARBA00022519"/>
    </source>
</evidence>
<feature type="transmembrane region" description="Helical" evidence="9">
    <location>
        <begin position="149"/>
        <end position="169"/>
    </location>
</feature>
<evidence type="ECO:0000256" key="6">
    <source>
        <dbReference type="ARBA" id="ARBA00022989"/>
    </source>
</evidence>
<evidence type="ECO:0000256" key="9">
    <source>
        <dbReference type="SAM" id="Phobius"/>
    </source>
</evidence>
<evidence type="ECO:0000256" key="2">
    <source>
        <dbReference type="ARBA" id="ARBA00022448"/>
    </source>
</evidence>
<dbReference type="PANTHER" id="PTHR35334">
    <property type="entry name" value="SERINE TRANSPORTER"/>
    <property type="match status" value="1"/>
</dbReference>
<comment type="caution">
    <text evidence="10">The sequence shown here is derived from an EMBL/GenBank/DDBJ whole genome shotgun (WGS) entry which is preliminary data.</text>
</comment>
<dbReference type="PANTHER" id="PTHR35334:SF2">
    <property type="entry name" value="SERINE TRANSPORTER SDAC"/>
    <property type="match status" value="1"/>
</dbReference>